<name>A0A016WJQ7_9BILA</name>
<organism evidence="1 2">
    <name type="scientific">Ancylostoma ceylanicum</name>
    <dbReference type="NCBI Taxonomy" id="53326"/>
    <lineage>
        <taxon>Eukaryota</taxon>
        <taxon>Metazoa</taxon>
        <taxon>Ecdysozoa</taxon>
        <taxon>Nematoda</taxon>
        <taxon>Chromadorea</taxon>
        <taxon>Rhabditida</taxon>
        <taxon>Rhabditina</taxon>
        <taxon>Rhabditomorpha</taxon>
        <taxon>Strongyloidea</taxon>
        <taxon>Ancylostomatidae</taxon>
        <taxon>Ancylostomatinae</taxon>
        <taxon>Ancylostoma</taxon>
    </lineage>
</organism>
<reference evidence="2" key="1">
    <citation type="journal article" date="2015" name="Nat. Genet.">
        <title>The genome and transcriptome of the zoonotic hookworm Ancylostoma ceylanicum identify infection-specific gene families.</title>
        <authorList>
            <person name="Schwarz E.M."/>
            <person name="Hu Y."/>
            <person name="Antoshechkin I."/>
            <person name="Miller M.M."/>
            <person name="Sternberg P.W."/>
            <person name="Aroian R.V."/>
        </authorList>
    </citation>
    <scope>NUCLEOTIDE SEQUENCE</scope>
    <source>
        <strain evidence="2">HY135</strain>
    </source>
</reference>
<proteinExistence type="predicted"/>
<dbReference type="AlphaFoldDB" id="A0A016WJQ7"/>
<gene>
    <name evidence="1" type="primary">Acey_s0637.g949</name>
    <name evidence="1" type="ORF">Y032_0637g949</name>
</gene>
<dbReference type="Proteomes" id="UP000024635">
    <property type="component" value="Unassembled WGS sequence"/>
</dbReference>
<comment type="caution">
    <text evidence="1">The sequence shown here is derived from an EMBL/GenBank/DDBJ whole genome shotgun (WGS) entry which is preliminary data.</text>
</comment>
<accession>A0A016WJQ7</accession>
<evidence type="ECO:0000313" key="2">
    <source>
        <dbReference type="Proteomes" id="UP000024635"/>
    </source>
</evidence>
<keyword evidence="2" id="KW-1185">Reference proteome</keyword>
<evidence type="ECO:0000313" key="1">
    <source>
        <dbReference type="EMBL" id="EYC39885.1"/>
    </source>
</evidence>
<dbReference type="EMBL" id="JARK01000237">
    <property type="protein sequence ID" value="EYC39885.1"/>
    <property type="molecule type" value="Genomic_DNA"/>
</dbReference>
<sequence>MSEEISVSDRRECSAFPSSLVFTALLPTNGVLGLNSLRSRILDTKKHDQVSSRVAMCFVAPSTLVDIKLYHGSKLIEQFGQRLQMCQLNTGMFFDLRIHRWPRNFGGFPVLLNYDVFIVRQVTAHQNSANFLKPRICLNF</sequence>
<protein>
    <submittedName>
        <fullName evidence="1">Uncharacterized protein</fullName>
    </submittedName>
</protein>